<dbReference type="PANTHER" id="PTHR47313:SF1">
    <property type="entry name" value="RIBOSOMAL RNA LARGE SUBUNIT METHYLTRANSFERASE K_L"/>
    <property type="match status" value="1"/>
</dbReference>
<proteinExistence type="predicted"/>
<feature type="non-terminal residue" evidence="3">
    <location>
        <position position="1"/>
    </location>
</feature>
<dbReference type="CDD" id="cd11715">
    <property type="entry name" value="THUMP_AdoMetMT"/>
    <property type="match status" value="1"/>
</dbReference>
<dbReference type="PROSITE" id="PS51165">
    <property type="entry name" value="THUMP"/>
    <property type="match status" value="1"/>
</dbReference>
<dbReference type="EMBL" id="UINC01112612">
    <property type="protein sequence ID" value="SVC81686.1"/>
    <property type="molecule type" value="Genomic_DNA"/>
</dbReference>
<dbReference type="InterPro" id="IPR054170">
    <property type="entry name" value="RlmL_1st"/>
</dbReference>
<dbReference type="Pfam" id="PF22020">
    <property type="entry name" value="RlmL_1st"/>
    <property type="match status" value="1"/>
</dbReference>
<dbReference type="Gene3D" id="3.30.2130.30">
    <property type="match status" value="1"/>
</dbReference>
<dbReference type="PANTHER" id="PTHR47313">
    <property type="entry name" value="RIBOSOMAL RNA LARGE SUBUNIT METHYLTRANSFERASE K/L"/>
    <property type="match status" value="1"/>
</dbReference>
<sequence length="112" mass="13278">MNVFASSPEGLEKLLAREISDFGGKQIKILKRSVSFKCDLATFYRLHFYSRIAFRFYREISRFPCFDKNSLYKGIQSSFDWMKWLPIDKSFCVQVTGKNFFLRHTHFTALQV</sequence>
<accession>A0A382Q8F1</accession>
<dbReference type="GO" id="GO:0070043">
    <property type="term" value="F:rRNA (guanine-N7-)-methyltransferase activity"/>
    <property type="evidence" value="ECO:0007669"/>
    <property type="project" value="TreeGrafter"/>
</dbReference>
<keyword evidence="1" id="KW-0489">Methyltransferase</keyword>
<evidence type="ECO:0000259" key="2">
    <source>
        <dbReference type="PROSITE" id="PS51165"/>
    </source>
</evidence>
<reference evidence="3" key="1">
    <citation type="submission" date="2018-05" db="EMBL/GenBank/DDBJ databases">
        <authorList>
            <person name="Lanie J.A."/>
            <person name="Ng W.-L."/>
            <person name="Kazmierczak K.M."/>
            <person name="Andrzejewski T.M."/>
            <person name="Davidsen T.M."/>
            <person name="Wayne K.J."/>
            <person name="Tettelin H."/>
            <person name="Glass J.I."/>
            <person name="Rusch D."/>
            <person name="Podicherti R."/>
            <person name="Tsui H.-C.T."/>
            <person name="Winkler M.E."/>
        </authorList>
    </citation>
    <scope>NUCLEOTIDE SEQUENCE</scope>
</reference>
<protein>
    <recommendedName>
        <fullName evidence="2">THUMP domain-containing protein</fullName>
    </recommendedName>
</protein>
<evidence type="ECO:0000313" key="3">
    <source>
        <dbReference type="EMBL" id="SVC81686.1"/>
    </source>
</evidence>
<dbReference type="InterPro" id="IPR004114">
    <property type="entry name" value="THUMP_dom"/>
</dbReference>
<dbReference type="AlphaFoldDB" id="A0A382Q8F1"/>
<keyword evidence="1" id="KW-0808">Transferase</keyword>
<feature type="domain" description="THUMP" evidence="2">
    <location>
        <begin position="42"/>
        <end position="112"/>
    </location>
</feature>
<dbReference type="GO" id="GO:0003723">
    <property type="term" value="F:RNA binding"/>
    <property type="evidence" value="ECO:0007669"/>
    <property type="project" value="InterPro"/>
</dbReference>
<organism evidence="3">
    <name type="scientific">marine metagenome</name>
    <dbReference type="NCBI Taxonomy" id="408172"/>
    <lineage>
        <taxon>unclassified sequences</taxon>
        <taxon>metagenomes</taxon>
        <taxon>ecological metagenomes</taxon>
    </lineage>
</organism>
<dbReference type="GO" id="GO:0008990">
    <property type="term" value="F:rRNA (guanine-N2-)-methyltransferase activity"/>
    <property type="evidence" value="ECO:0007669"/>
    <property type="project" value="TreeGrafter"/>
</dbReference>
<feature type="non-terminal residue" evidence="3">
    <location>
        <position position="112"/>
    </location>
</feature>
<gene>
    <name evidence="3" type="ORF">METZ01_LOCUS334540</name>
</gene>
<evidence type="ECO:0000256" key="1">
    <source>
        <dbReference type="ARBA" id="ARBA00022603"/>
    </source>
</evidence>
<name>A0A382Q8F1_9ZZZZ</name>